<dbReference type="InterPro" id="IPR015943">
    <property type="entry name" value="WD40/YVTN_repeat-like_dom_sf"/>
</dbReference>
<comment type="caution">
    <text evidence="5">The sequence shown here is derived from an EMBL/GenBank/DDBJ whole genome shotgun (WGS) entry which is preliminary data.</text>
</comment>
<accession>A0A7J7LU31</accession>
<dbReference type="EMBL" id="JACGCM010002017">
    <property type="protein sequence ID" value="KAF6146020.1"/>
    <property type="molecule type" value="Genomic_DNA"/>
</dbReference>
<dbReference type="EMBL" id="JACGCM010000219">
    <property type="protein sequence ID" value="KAF6175058.1"/>
    <property type="molecule type" value="Genomic_DNA"/>
</dbReference>
<reference evidence="5 7" key="1">
    <citation type="journal article" date="2020" name="IScience">
        <title>Genome Sequencing of the Endangered Kingdonia uniflora (Circaeasteraceae, Ranunculales) Reveals Potential Mechanisms of Evolutionary Specialization.</title>
        <authorList>
            <person name="Sun Y."/>
            <person name="Deng T."/>
            <person name="Zhang A."/>
            <person name="Moore M.J."/>
            <person name="Landis J.B."/>
            <person name="Lin N."/>
            <person name="Zhang H."/>
            <person name="Zhang X."/>
            <person name="Huang J."/>
            <person name="Zhang X."/>
            <person name="Sun H."/>
            <person name="Wang H."/>
        </authorList>
    </citation>
    <scope>NUCLEOTIDE SEQUENCE [LARGE SCALE GENOMIC DNA]</scope>
    <source>
        <strain evidence="5">TB1705</strain>
        <tissue evidence="5">Leaf</tissue>
    </source>
</reference>
<dbReference type="OrthoDB" id="408728at2759"/>
<dbReference type="PROSITE" id="PS50082">
    <property type="entry name" value="WD_REPEATS_2"/>
    <property type="match status" value="4"/>
</dbReference>
<dbReference type="InterPro" id="IPR001680">
    <property type="entry name" value="WD40_rpt"/>
</dbReference>
<dbReference type="Pfam" id="PF00400">
    <property type="entry name" value="WD40"/>
    <property type="match status" value="4"/>
</dbReference>
<evidence type="ECO:0000256" key="3">
    <source>
        <dbReference type="PROSITE-ProRule" id="PRU00221"/>
    </source>
</evidence>
<dbReference type="AlphaFoldDB" id="A0A7J7LU31"/>
<feature type="repeat" description="WD" evidence="3">
    <location>
        <begin position="414"/>
        <end position="446"/>
    </location>
</feature>
<evidence type="ECO:0008006" key="8">
    <source>
        <dbReference type="Google" id="ProtNLM"/>
    </source>
</evidence>
<feature type="repeat" description="WD" evidence="3">
    <location>
        <begin position="268"/>
        <end position="309"/>
    </location>
</feature>
<evidence type="ECO:0000256" key="2">
    <source>
        <dbReference type="ARBA" id="ARBA00022737"/>
    </source>
</evidence>
<sequence length="759" mass="84539">MGSYSSEDDEFDQFYDTRDEITSVSDLGSDGLDNLESSCRDEHVSVSSRFGYDVWVKKPESVDERRDRFLKWMGIRQDHEEHDGWLSNGASLEIDRITDNSGAVLGNSDLEDRVWSSRSSSMSCLSNFARNSSEDDIVDESLNYRIKNLDDGTEFIVDEYGQDGMLSKLREVGSNRVVTFEEFDRILGLSPMFKQFMVREAGVVSNSVEFTKRMRRGWLRKLGAVACVVDRQGDDDDFTGEVRAQKVRVHARRKRSKEFSALYMGQDIRAHEGSILTMKFSPDGHYLASAGGDGIVRVWQVLEHDRSNEVESNILDIDHSCTYFKVNSSSEVSPLMPDKERTGKSKSMRNTSDSTCVILPPKVFRVSEKPLHEFHGHTGEVLDLSWSKNKYLLSSSVDKTVRLWKLGCDKCVSVFSHNNYVTCVQFNPVDDNYFISGSIDGKVRIWVVPGCKVIDWIDIKEIVTAICYRPDGQGGILGSMTGNCFFYDAPDNHLELGAQVYLSGKKKSPGKRIIGFQFSSDSSKVMVTSADSQVRILDGLDVICKYRGLKNAGSQISASFTSDGKHIVSASEDSNVYVWNYNSQNGPTSSLAKNVWSSEHFFSSNVSVAIPWCGFSSESSAGLHPSDQVLGTPLSGTPLSGTPLFSTPLGCSPEIGWHVNLEDKSLNQRPLPSRDCFSLSHQLFSEILPKVSATWPEENLPTSKTLTVPATICKLQYKFLKTSCQSTITSPHVWGLAIVTAGLDGHIRTFQNYGLPVHT</sequence>
<proteinExistence type="predicted"/>
<keyword evidence="7" id="KW-1185">Reference proteome</keyword>
<dbReference type="InterPro" id="IPR020472">
    <property type="entry name" value="WD40_PAC1"/>
</dbReference>
<dbReference type="PRINTS" id="PR00320">
    <property type="entry name" value="GPROTEINBRPT"/>
</dbReference>
<dbReference type="InterPro" id="IPR040324">
    <property type="entry name" value="WDR44/Dgr2"/>
</dbReference>
<dbReference type="SUPFAM" id="SSF50978">
    <property type="entry name" value="WD40 repeat-like"/>
    <property type="match status" value="1"/>
</dbReference>
<dbReference type="Proteomes" id="UP000541444">
    <property type="component" value="Unassembled WGS sequence"/>
</dbReference>
<keyword evidence="1 3" id="KW-0853">WD repeat</keyword>
<name>A0A7J7LU31_9MAGN</name>
<gene>
    <name evidence="6" type="ORF">GIB67_026197</name>
    <name evidence="5" type="ORF">GIB67_033379</name>
</gene>
<dbReference type="PROSITE" id="PS50294">
    <property type="entry name" value="WD_REPEATS_REGION"/>
    <property type="match status" value="3"/>
</dbReference>
<evidence type="ECO:0000313" key="6">
    <source>
        <dbReference type="EMBL" id="KAF6175058.1"/>
    </source>
</evidence>
<evidence type="ECO:0000313" key="7">
    <source>
        <dbReference type="Proteomes" id="UP000541444"/>
    </source>
</evidence>
<feature type="repeat" description="WD" evidence="3">
    <location>
        <begin position="374"/>
        <end position="414"/>
    </location>
</feature>
<keyword evidence="2" id="KW-0677">Repeat</keyword>
<protein>
    <recommendedName>
        <fullName evidence="8">WD repeat-containing protein 44</fullName>
    </recommendedName>
</protein>
<dbReference type="Gene3D" id="2.130.10.10">
    <property type="entry name" value="YVTN repeat-like/Quinoprotein amine dehydrogenase"/>
    <property type="match status" value="1"/>
</dbReference>
<evidence type="ECO:0000256" key="4">
    <source>
        <dbReference type="SAM" id="MobiDB-lite"/>
    </source>
</evidence>
<dbReference type="PANTHER" id="PTHR14221:SF0">
    <property type="entry name" value="WD REPEAT-CONTAINING PROTEIN 44"/>
    <property type="match status" value="1"/>
</dbReference>
<evidence type="ECO:0000256" key="1">
    <source>
        <dbReference type="ARBA" id="ARBA00022574"/>
    </source>
</evidence>
<dbReference type="SMART" id="SM00320">
    <property type="entry name" value="WD40"/>
    <property type="match status" value="6"/>
</dbReference>
<organism evidence="5 7">
    <name type="scientific">Kingdonia uniflora</name>
    <dbReference type="NCBI Taxonomy" id="39325"/>
    <lineage>
        <taxon>Eukaryota</taxon>
        <taxon>Viridiplantae</taxon>
        <taxon>Streptophyta</taxon>
        <taxon>Embryophyta</taxon>
        <taxon>Tracheophyta</taxon>
        <taxon>Spermatophyta</taxon>
        <taxon>Magnoliopsida</taxon>
        <taxon>Ranunculales</taxon>
        <taxon>Circaeasteraceae</taxon>
        <taxon>Kingdonia</taxon>
    </lineage>
</organism>
<evidence type="ECO:0000313" key="5">
    <source>
        <dbReference type="EMBL" id="KAF6146020.1"/>
    </source>
</evidence>
<dbReference type="InterPro" id="IPR036322">
    <property type="entry name" value="WD40_repeat_dom_sf"/>
</dbReference>
<feature type="region of interest" description="Disordered" evidence="4">
    <location>
        <begin position="331"/>
        <end position="352"/>
    </location>
</feature>
<feature type="repeat" description="WD" evidence="3">
    <location>
        <begin position="557"/>
        <end position="589"/>
    </location>
</feature>
<dbReference type="PANTHER" id="PTHR14221">
    <property type="entry name" value="WD REPEAT DOMAIN 44"/>
    <property type="match status" value="1"/>
</dbReference>